<evidence type="ECO:0000256" key="1">
    <source>
        <dbReference type="ARBA" id="ARBA00004123"/>
    </source>
</evidence>
<dbReference type="PANTHER" id="PTHR31496">
    <property type="entry name" value="TRANSCRIPTION FACTOR KAN2-RELATED"/>
    <property type="match status" value="1"/>
</dbReference>
<keyword evidence="2" id="KW-0217">Developmental protein</keyword>
<dbReference type="PANTHER" id="PTHR31496:SF53">
    <property type="entry name" value="MYB-LIKE DOMAIN-CONTAINING PROTEIN"/>
    <property type="match status" value="1"/>
</dbReference>
<evidence type="ECO:0000313" key="9">
    <source>
        <dbReference type="EMBL" id="CAK7324867.1"/>
    </source>
</evidence>
<protein>
    <recommendedName>
        <fullName evidence="8">Myb-like domain-containing protein</fullName>
    </recommendedName>
</protein>
<evidence type="ECO:0000256" key="7">
    <source>
        <dbReference type="SAM" id="MobiDB-lite"/>
    </source>
</evidence>
<evidence type="ECO:0000256" key="4">
    <source>
        <dbReference type="ARBA" id="ARBA00023015"/>
    </source>
</evidence>
<dbReference type="InterPro" id="IPR001005">
    <property type="entry name" value="SANT/Myb"/>
</dbReference>
<dbReference type="GO" id="GO:0000976">
    <property type="term" value="F:transcription cis-regulatory region binding"/>
    <property type="evidence" value="ECO:0007669"/>
    <property type="project" value="InterPro"/>
</dbReference>
<keyword evidence="3" id="KW-0221">Differentiation</keyword>
<comment type="subcellular location">
    <subcellularLocation>
        <location evidence="1">Nucleus</location>
    </subcellularLocation>
</comment>
<dbReference type="InterPro" id="IPR044847">
    <property type="entry name" value="KAN_fam"/>
</dbReference>
<dbReference type="NCBIfam" id="TIGR01557">
    <property type="entry name" value="myb_SHAQKYF"/>
    <property type="match status" value="1"/>
</dbReference>
<sequence length="506" mass="55224">SEAVHLSRSSPDSHKPKKVGVYDDHHMKANKQAFKGLKSQHAFQVNGSINKNNRLKPLISKGILKMSQKGIFDKQSLNLIPDLSLHISLPNSAPSSICTGTNDGDSAFDIWRKDDGLKSHSDSSIRVGSQADTELSLANPTSTALEAESPWRRNFGGSGTGSTVEEHHRDQARQRNLLLQCSSNGQMSHVNHGISVLDVTGLKPIKGIPVYNSWNSSGDNIDPRFSFNQIPYSPSCTPYSSSNSSADHHSPSFQAYRMGTSAPRFNGMSMETLRVPPYHQYHQYGAAGVGGSGAEVYGSSGMIRSRFMPKLQSKRNTRAPRMRWTSSLHARFVHAVELLGGHERATPKSVLELMDVKDLTLAHVKSHLQMYRTVKSTDCRPAASSDGSGDEDFMSGTTCVSQNANYVLNQKGGSNVPSLQHDNGYTNSPTTLWGNSSSKGGWMHGSSRDLDGLRAEALSSQNASGNKLEGVDFSQSRSISGSNQELKNPILEFSLGRPDWQNKEHD</sequence>
<feature type="region of interest" description="Disordered" evidence="7">
    <location>
        <begin position="423"/>
        <end position="448"/>
    </location>
</feature>
<dbReference type="Pfam" id="PF00249">
    <property type="entry name" value="Myb_DNA-binding"/>
    <property type="match status" value="1"/>
</dbReference>
<name>A0AAV1QSX5_9ROSI</name>
<dbReference type="SUPFAM" id="SSF46689">
    <property type="entry name" value="Homeodomain-like"/>
    <property type="match status" value="1"/>
</dbReference>
<evidence type="ECO:0000256" key="5">
    <source>
        <dbReference type="ARBA" id="ARBA00023163"/>
    </source>
</evidence>
<feature type="compositionally biased region" description="Polar residues" evidence="7">
    <location>
        <begin position="124"/>
        <end position="144"/>
    </location>
</feature>
<dbReference type="InterPro" id="IPR009057">
    <property type="entry name" value="Homeodomain-like_sf"/>
</dbReference>
<organism evidence="9 10">
    <name type="scientific">Dovyalis caffra</name>
    <dbReference type="NCBI Taxonomy" id="77055"/>
    <lineage>
        <taxon>Eukaryota</taxon>
        <taxon>Viridiplantae</taxon>
        <taxon>Streptophyta</taxon>
        <taxon>Embryophyta</taxon>
        <taxon>Tracheophyta</taxon>
        <taxon>Spermatophyta</taxon>
        <taxon>Magnoliopsida</taxon>
        <taxon>eudicotyledons</taxon>
        <taxon>Gunneridae</taxon>
        <taxon>Pentapetalae</taxon>
        <taxon>rosids</taxon>
        <taxon>fabids</taxon>
        <taxon>Malpighiales</taxon>
        <taxon>Salicaceae</taxon>
        <taxon>Flacourtieae</taxon>
        <taxon>Dovyalis</taxon>
    </lineage>
</organism>
<keyword evidence="6" id="KW-0539">Nucleus</keyword>
<proteinExistence type="predicted"/>
<keyword evidence="5" id="KW-0804">Transcription</keyword>
<evidence type="ECO:0000256" key="6">
    <source>
        <dbReference type="ARBA" id="ARBA00023242"/>
    </source>
</evidence>
<dbReference type="GO" id="GO:0005634">
    <property type="term" value="C:nucleus"/>
    <property type="evidence" value="ECO:0007669"/>
    <property type="project" value="UniProtKB-SubCell"/>
</dbReference>
<gene>
    <name evidence="9" type="ORF">DCAF_LOCUS2533</name>
</gene>
<feature type="region of interest" description="Disordered" evidence="7">
    <location>
        <begin position="1"/>
        <end position="21"/>
    </location>
</feature>
<evidence type="ECO:0000313" key="10">
    <source>
        <dbReference type="Proteomes" id="UP001314170"/>
    </source>
</evidence>
<dbReference type="GO" id="GO:0006355">
    <property type="term" value="P:regulation of DNA-templated transcription"/>
    <property type="evidence" value="ECO:0007669"/>
    <property type="project" value="InterPro"/>
</dbReference>
<keyword evidence="10" id="KW-1185">Reference proteome</keyword>
<dbReference type="Gene3D" id="1.10.10.60">
    <property type="entry name" value="Homeodomain-like"/>
    <property type="match status" value="1"/>
</dbReference>
<evidence type="ECO:0000256" key="3">
    <source>
        <dbReference type="ARBA" id="ARBA00022782"/>
    </source>
</evidence>
<keyword evidence="4" id="KW-0805">Transcription regulation</keyword>
<evidence type="ECO:0000259" key="8">
    <source>
        <dbReference type="Pfam" id="PF00249"/>
    </source>
</evidence>
<comment type="caution">
    <text evidence="9">The sequence shown here is derived from an EMBL/GenBank/DDBJ whole genome shotgun (WGS) entry which is preliminary data.</text>
</comment>
<dbReference type="Proteomes" id="UP001314170">
    <property type="component" value="Unassembled WGS sequence"/>
</dbReference>
<feature type="region of interest" description="Disordered" evidence="7">
    <location>
        <begin position="119"/>
        <end position="171"/>
    </location>
</feature>
<dbReference type="FunFam" id="1.10.10.60:FF:000002">
    <property type="entry name" value="Myb family transcription factor"/>
    <property type="match status" value="1"/>
</dbReference>
<dbReference type="InterPro" id="IPR006447">
    <property type="entry name" value="Myb_dom_plants"/>
</dbReference>
<feature type="compositionally biased region" description="Polar residues" evidence="7">
    <location>
        <begin position="423"/>
        <end position="439"/>
    </location>
</feature>
<dbReference type="EMBL" id="CAWUPB010000793">
    <property type="protein sequence ID" value="CAK7324867.1"/>
    <property type="molecule type" value="Genomic_DNA"/>
</dbReference>
<feature type="domain" description="Myb-like" evidence="8">
    <location>
        <begin position="321"/>
        <end position="372"/>
    </location>
</feature>
<accession>A0AAV1QSX5</accession>
<evidence type="ECO:0000256" key="2">
    <source>
        <dbReference type="ARBA" id="ARBA00022473"/>
    </source>
</evidence>
<dbReference type="AlphaFoldDB" id="A0AAV1QSX5"/>
<reference evidence="9 10" key="1">
    <citation type="submission" date="2024-01" db="EMBL/GenBank/DDBJ databases">
        <authorList>
            <person name="Waweru B."/>
        </authorList>
    </citation>
    <scope>NUCLEOTIDE SEQUENCE [LARGE SCALE GENOMIC DNA]</scope>
</reference>
<dbReference type="GO" id="GO:0010158">
    <property type="term" value="P:abaxial cell fate specification"/>
    <property type="evidence" value="ECO:0007669"/>
    <property type="project" value="InterPro"/>
</dbReference>
<feature type="non-terminal residue" evidence="9">
    <location>
        <position position="1"/>
    </location>
</feature>